<feature type="region of interest" description="Disordered" evidence="1">
    <location>
        <begin position="1"/>
        <end position="69"/>
    </location>
</feature>
<evidence type="ECO:0000313" key="2">
    <source>
        <dbReference type="EMBL" id="KAL1884346.1"/>
    </source>
</evidence>
<name>A0ABR3Y7R2_9PEZI</name>
<evidence type="ECO:0000313" key="3">
    <source>
        <dbReference type="Proteomes" id="UP001586593"/>
    </source>
</evidence>
<comment type="caution">
    <text evidence="2">The sequence shown here is derived from an EMBL/GenBank/DDBJ whole genome shotgun (WGS) entry which is preliminary data.</text>
</comment>
<proteinExistence type="predicted"/>
<evidence type="ECO:0000256" key="1">
    <source>
        <dbReference type="SAM" id="MobiDB-lite"/>
    </source>
</evidence>
<dbReference type="Proteomes" id="UP001586593">
    <property type="component" value="Unassembled WGS sequence"/>
</dbReference>
<protein>
    <submittedName>
        <fullName evidence="2">Uncharacterized protein</fullName>
    </submittedName>
</protein>
<dbReference type="EMBL" id="JAZHXJ010000001">
    <property type="protein sequence ID" value="KAL1884346.1"/>
    <property type="molecule type" value="Genomic_DNA"/>
</dbReference>
<reference evidence="2 3" key="1">
    <citation type="journal article" date="2024" name="Commun. Biol.">
        <title>Comparative genomic analysis of thermophilic fungi reveals convergent evolutionary adaptations and gene losses.</title>
        <authorList>
            <person name="Steindorff A.S."/>
            <person name="Aguilar-Pontes M.V."/>
            <person name="Robinson A.J."/>
            <person name="Andreopoulos B."/>
            <person name="LaButti K."/>
            <person name="Kuo A."/>
            <person name="Mondo S."/>
            <person name="Riley R."/>
            <person name="Otillar R."/>
            <person name="Haridas S."/>
            <person name="Lipzen A."/>
            <person name="Grimwood J."/>
            <person name="Schmutz J."/>
            <person name="Clum A."/>
            <person name="Reid I.D."/>
            <person name="Moisan M.C."/>
            <person name="Butler G."/>
            <person name="Nguyen T.T.M."/>
            <person name="Dewar K."/>
            <person name="Conant G."/>
            <person name="Drula E."/>
            <person name="Henrissat B."/>
            <person name="Hansel C."/>
            <person name="Singer S."/>
            <person name="Hutchinson M.I."/>
            <person name="de Vries R.P."/>
            <person name="Natvig D.O."/>
            <person name="Powell A.J."/>
            <person name="Tsang A."/>
            <person name="Grigoriev I.V."/>
        </authorList>
    </citation>
    <scope>NUCLEOTIDE SEQUENCE [LARGE SCALE GENOMIC DNA]</scope>
    <source>
        <strain evidence="2 3">ATCC 24622</strain>
    </source>
</reference>
<accession>A0ABR3Y7R2</accession>
<sequence>MKSHGVAPGGGNRGTTSAVDNPKGALPNSRKRKAPATEDMDDPEDIKPSTDAGAKKAAGPKKEVKGEVKQEAKAEFKLEPQSSVKEEAKVKKERAHVKKDEAVTVPDNGLLISHTIPKTPQVGNGHDIHDGERLESHCLMCATARKNSRYHISTVGQYGSRGNLSLLPSTNNVVSGMMPFDFYEAADKNLSPQTMIARSDAILPRSGTPAWPPVYSSLQNFSWRRPTEIGHRI</sequence>
<gene>
    <name evidence="2" type="ORF">VTK73DRAFT_40</name>
</gene>
<feature type="compositionally biased region" description="Basic and acidic residues" evidence="1">
    <location>
        <begin position="60"/>
        <end position="69"/>
    </location>
</feature>
<organism evidence="2 3">
    <name type="scientific">Phialemonium thermophilum</name>
    <dbReference type="NCBI Taxonomy" id="223376"/>
    <lineage>
        <taxon>Eukaryota</taxon>
        <taxon>Fungi</taxon>
        <taxon>Dikarya</taxon>
        <taxon>Ascomycota</taxon>
        <taxon>Pezizomycotina</taxon>
        <taxon>Sordariomycetes</taxon>
        <taxon>Sordariomycetidae</taxon>
        <taxon>Cephalothecales</taxon>
        <taxon>Cephalothecaceae</taxon>
        <taxon>Phialemonium</taxon>
    </lineage>
</organism>
<keyword evidence="3" id="KW-1185">Reference proteome</keyword>